<organism evidence="7 8">
    <name type="scientific">Brassica rapa subsp. trilocularis</name>
    <dbReference type="NCBI Taxonomy" id="1813537"/>
    <lineage>
        <taxon>Eukaryota</taxon>
        <taxon>Viridiplantae</taxon>
        <taxon>Streptophyta</taxon>
        <taxon>Embryophyta</taxon>
        <taxon>Tracheophyta</taxon>
        <taxon>Spermatophyta</taxon>
        <taxon>Magnoliopsida</taxon>
        <taxon>eudicotyledons</taxon>
        <taxon>Gunneridae</taxon>
        <taxon>Pentapetalae</taxon>
        <taxon>rosids</taxon>
        <taxon>malvids</taxon>
        <taxon>Brassicales</taxon>
        <taxon>Brassicaceae</taxon>
        <taxon>Brassiceae</taxon>
        <taxon>Brassica</taxon>
    </lineage>
</organism>
<evidence type="ECO:0000256" key="5">
    <source>
        <dbReference type="ARBA" id="ARBA00022729"/>
    </source>
</evidence>
<keyword evidence="5 6" id="KW-0732">Signal</keyword>
<feature type="signal peptide" evidence="6">
    <location>
        <begin position="1"/>
        <end position="21"/>
    </location>
</feature>
<gene>
    <name evidence="7" type="primary">A06p056550.1_BraROA</name>
    <name evidence="7" type="ORF">IGI04_025260</name>
</gene>
<name>A0ABQ7M929_BRACM</name>
<dbReference type="PANTHER" id="PTHR31232">
    <property type="match status" value="1"/>
</dbReference>
<evidence type="ECO:0000256" key="1">
    <source>
        <dbReference type="ARBA" id="ARBA00004613"/>
    </source>
</evidence>
<proteinExistence type="inferred from homology"/>
<dbReference type="Pfam" id="PF05938">
    <property type="entry name" value="Self-incomp_S1"/>
    <property type="match status" value="1"/>
</dbReference>
<evidence type="ECO:0000256" key="4">
    <source>
        <dbReference type="ARBA" id="ARBA00022525"/>
    </source>
</evidence>
<comment type="caution">
    <text evidence="7">The sequence shown here is derived from an EMBL/GenBank/DDBJ whole genome shotgun (WGS) entry which is preliminary data.</text>
</comment>
<evidence type="ECO:0000313" key="7">
    <source>
        <dbReference type="EMBL" id="KAG5395297.1"/>
    </source>
</evidence>
<reference evidence="7 8" key="1">
    <citation type="submission" date="2021-03" db="EMBL/GenBank/DDBJ databases">
        <authorList>
            <person name="King G.J."/>
            <person name="Bancroft I."/>
            <person name="Baten A."/>
            <person name="Bloomfield J."/>
            <person name="Borpatragohain P."/>
            <person name="He Z."/>
            <person name="Irish N."/>
            <person name="Irwin J."/>
            <person name="Liu K."/>
            <person name="Mauleon R.P."/>
            <person name="Moore J."/>
            <person name="Morris R."/>
            <person name="Ostergaard L."/>
            <person name="Wang B."/>
            <person name="Wells R."/>
        </authorList>
    </citation>
    <scope>NUCLEOTIDE SEQUENCE [LARGE SCALE GENOMIC DNA]</scope>
    <source>
        <strain evidence="7">R-o-18</strain>
        <tissue evidence="7">Leaf</tissue>
    </source>
</reference>
<comment type="subcellular location">
    <subcellularLocation>
        <location evidence="1 6">Secreted</location>
    </subcellularLocation>
</comment>
<evidence type="ECO:0000256" key="6">
    <source>
        <dbReference type="RuleBase" id="RU367044"/>
    </source>
</evidence>
<dbReference type="EMBL" id="JADBGQ010000006">
    <property type="protein sequence ID" value="KAG5395297.1"/>
    <property type="molecule type" value="Genomic_DNA"/>
</dbReference>
<evidence type="ECO:0000256" key="2">
    <source>
        <dbReference type="ARBA" id="ARBA00005581"/>
    </source>
</evidence>
<feature type="chain" id="PRO_5044984701" description="S-protein homolog" evidence="6">
    <location>
        <begin position="22"/>
        <end position="147"/>
    </location>
</feature>
<keyword evidence="4 6" id="KW-0964">Secreted</keyword>
<evidence type="ECO:0000256" key="3">
    <source>
        <dbReference type="ARBA" id="ARBA00022471"/>
    </source>
</evidence>
<keyword evidence="3 6" id="KW-0713">Self-incompatibility</keyword>
<accession>A0ABQ7M929</accession>
<dbReference type="InterPro" id="IPR010264">
    <property type="entry name" value="Self-incomp_S1"/>
</dbReference>
<comment type="similarity">
    <text evidence="2 6">Belongs to the plant self-incompatibility (S1) protein family.</text>
</comment>
<protein>
    <recommendedName>
        <fullName evidence="6">S-protein homolog</fullName>
    </recommendedName>
</protein>
<dbReference type="PANTHER" id="PTHR31232:SF63">
    <property type="entry name" value="S-PROTEIN HOMOLOG"/>
    <property type="match status" value="1"/>
</dbReference>
<dbReference type="Proteomes" id="UP000823674">
    <property type="component" value="Chromosome A06"/>
</dbReference>
<evidence type="ECO:0000313" key="8">
    <source>
        <dbReference type="Proteomes" id="UP000823674"/>
    </source>
</evidence>
<keyword evidence="8" id="KW-1185">Reference proteome</keyword>
<sequence length="147" mass="17055">MNNCPFVFLLTVVLFVGLNEAVCHKNTLAFENSLTKSHSTLEVHCKSRDNDLGVHLVKFNDPAYTFRFGDNVFIRTKWDCDLRQGPNMEYFQSFRAYNGGFIRKCNETDTWISKEDGIYLWTNDLLDNVQPCPGFKKRKPPYNSELS</sequence>